<evidence type="ECO:0000313" key="2">
    <source>
        <dbReference type="Proteomes" id="UP001732700"/>
    </source>
</evidence>
<keyword evidence="2" id="KW-1185">Reference proteome</keyword>
<protein>
    <submittedName>
        <fullName evidence="1">Uncharacterized protein</fullName>
    </submittedName>
</protein>
<accession>A0ACD5TBH7</accession>
<organism evidence="1 2">
    <name type="scientific">Avena sativa</name>
    <name type="common">Oat</name>
    <dbReference type="NCBI Taxonomy" id="4498"/>
    <lineage>
        <taxon>Eukaryota</taxon>
        <taxon>Viridiplantae</taxon>
        <taxon>Streptophyta</taxon>
        <taxon>Embryophyta</taxon>
        <taxon>Tracheophyta</taxon>
        <taxon>Spermatophyta</taxon>
        <taxon>Magnoliopsida</taxon>
        <taxon>Liliopsida</taxon>
        <taxon>Poales</taxon>
        <taxon>Poaceae</taxon>
        <taxon>BOP clade</taxon>
        <taxon>Pooideae</taxon>
        <taxon>Poodae</taxon>
        <taxon>Poeae</taxon>
        <taxon>Poeae Chloroplast Group 1 (Aveneae type)</taxon>
        <taxon>Aveninae</taxon>
        <taxon>Avena</taxon>
    </lineage>
</organism>
<reference evidence="1" key="1">
    <citation type="submission" date="2021-05" db="EMBL/GenBank/DDBJ databases">
        <authorList>
            <person name="Scholz U."/>
            <person name="Mascher M."/>
            <person name="Fiebig A."/>
        </authorList>
    </citation>
    <scope>NUCLEOTIDE SEQUENCE [LARGE SCALE GENOMIC DNA]</scope>
</reference>
<name>A0ACD5TBH7_AVESA</name>
<sequence length="163" mass="16838">MRNPEGSTLWSRRRGNKRQREEKPQIALPPNKVANTGASAASDREPSPGAILSASSTRPCCTFVSSPAKATKEEANRDVRLTTSTALRSSSTAGTCCTFVTSPTRPSALDKASGPDRGATLAGVRGDGGAGAGSPVTGAGAHMVVSVTFSCGARKEFCFDHCH</sequence>
<evidence type="ECO:0000313" key="1">
    <source>
        <dbReference type="EnsemblPlants" id="AVESA.00010b.r2.1AG0024850.1.CDS"/>
    </source>
</evidence>
<dbReference type="EnsemblPlants" id="AVESA.00010b.r2.1AG0024850.1">
    <property type="protein sequence ID" value="AVESA.00010b.r2.1AG0024850.1.CDS"/>
    <property type="gene ID" value="AVESA.00010b.r2.1AG0024850"/>
</dbReference>
<proteinExistence type="predicted"/>
<reference evidence="1" key="2">
    <citation type="submission" date="2025-09" db="UniProtKB">
        <authorList>
            <consortium name="EnsemblPlants"/>
        </authorList>
    </citation>
    <scope>IDENTIFICATION</scope>
</reference>
<dbReference type="Proteomes" id="UP001732700">
    <property type="component" value="Chromosome 1A"/>
</dbReference>